<sequence>MREMREMSEMSDESESGGFGHPLSTATVIDHDVDGGKSATRAIKPTPLPDRLRKLSCRECRRRKVKCNRRHPCTNCVKAESQCVFPETRRCPVRPKKSKAQSDEPVASFSKPQALDNLSATPEYRRRERKNVSAATPSKVLLDDLTTNEDPARLVIDQDRSMYISNSFWANMSREIEEMHHVLSGASSDHDEEAERGERNAEEEGDGGSGQGDREGEEEQDEAQKEETELAERSRRPRVLHPSSQSFVFGPMSWTMTLGYCYPTSTQLLTLFDIFLDNVDPVLKIFHRPTLRSTILGALPRLPEIAKTTEVLMFSLLYASVTSLTSDDCRKLLGEEKTKMLARYRFATEQSLARARFLESQSLTILASLVLFLFCVRRHDHSRLVSALLGVAIRNAQAMGLHRDGTRFRLSPFETEMRRRLWWHICVLDLRSSEDNGSEPTIFDNYDTEFPSNINDAELSPEDTDAKPERTGYTDMTFCLVRFEVTIAIRKLHYHAPIGGRGADLTMAQRQQMVQSIEDRFYDRYIKHCDITQPVDWVSATWARLMLAKMWLAASYRSLFKNGGCDPNIADSRHFVFGKAVEVLELSDLLETSQRASRWLWLFLTHSQWHAVAFVLAYLCERPDDAISTRAWLVVERVYERWSTDMRAEKGMLWEPLQRLLHNANRVRTKESSRSQLTRRPSYNDSRAGPAEYPVRTDNPLLEPLPTAHPELWNNQNVTRNRGAIVLHSAPSSSRLHNSSFTQDPAGKNVDVSLPTESMMPDGTSQSLNMHSTSSDLASNSEYFDAQMMWRDWDHTMQDFQANFAMSPVLEPINLSETMPGFGLNFWESI</sequence>
<evidence type="ECO:0000256" key="7">
    <source>
        <dbReference type="SAM" id="MobiDB-lite"/>
    </source>
</evidence>
<dbReference type="PROSITE" id="PS00463">
    <property type="entry name" value="ZN2_CY6_FUNGAL_1"/>
    <property type="match status" value="1"/>
</dbReference>
<dbReference type="PROSITE" id="PS50048">
    <property type="entry name" value="ZN2_CY6_FUNGAL_2"/>
    <property type="match status" value="1"/>
</dbReference>
<evidence type="ECO:0000259" key="8">
    <source>
        <dbReference type="PROSITE" id="PS50048"/>
    </source>
</evidence>
<dbReference type="PANTHER" id="PTHR31001">
    <property type="entry name" value="UNCHARACTERIZED TRANSCRIPTIONAL REGULATORY PROTEIN"/>
    <property type="match status" value="1"/>
</dbReference>
<dbReference type="GO" id="GO:0006351">
    <property type="term" value="P:DNA-templated transcription"/>
    <property type="evidence" value="ECO:0007669"/>
    <property type="project" value="InterPro"/>
</dbReference>
<dbReference type="Proteomes" id="UP000054466">
    <property type="component" value="Unassembled WGS sequence"/>
</dbReference>
<dbReference type="VEuPathDB" id="FungiDB:PV07_04898"/>
<evidence type="ECO:0000256" key="6">
    <source>
        <dbReference type="ARBA" id="ARBA00023242"/>
    </source>
</evidence>
<comment type="subcellular location">
    <subcellularLocation>
        <location evidence="1">Nucleus</location>
    </subcellularLocation>
</comment>
<evidence type="ECO:0000256" key="3">
    <source>
        <dbReference type="ARBA" id="ARBA00023015"/>
    </source>
</evidence>
<evidence type="ECO:0000256" key="2">
    <source>
        <dbReference type="ARBA" id="ARBA00022723"/>
    </source>
</evidence>
<feature type="region of interest" description="Disordered" evidence="7">
    <location>
        <begin position="1"/>
        <end position="31"/>
    </location>
</feature>
<dbReference type="OrthoDB" id="435881at2759"/>
<dbReference type="STRING" id="569365.A0A0D2AUY1"/>
<evidence type="ECO:0000256" key="5">
    <source>
        <dbReference type="ARBA" id="ARBA00023163"/>
    </source>
</evidence>
<name>A0A0D2AUY1_9EURO</name>
<dbReference type="EMBL" id="KN847042">
    <property type="protein sequence ID" value="KIW29052.1"/>
    <property type="molecule type" value="Genomic_DNA"/>
</dbReference>
<evidence type="ECO:0000256" key="1">
    <source>
        <dbReference type="ARBA" id="ARBA00004123"/>
    </source>
</evidence>
<dbReference type="HOGENOM" id="CLU_004083_7_3_1"/>
<dbReference type="GeneID" id="27344092"/>
<dbReference type="InterPro" id="IPR050613">
    <property type="entry name" value="Sec_Metabolite_Reg"/>
</dbReference>
<dbReference type="SMART" id="SM00906">
    <property type="entry name" value="Fungal_trans"/>
    <property type="match status" value="1"/>
</dbReference>
<accession>A0A0D2AUY1</accession>
<dbReference type="InterPro" id="IPR007219">
    <property type="entry name" value="XnlR_reg_dom"/>
</dbReference>
<dbReference type="AlphaFoldDB" id="A0A0D2AUY1"/>
<dbReference type="Gene3D" id="4.10.240.10">
    <property type="entry name" value="Zn(2)-C6 fungal-type DNA-binding domain"/>
    <property type="match status" value="1"/>
</dbReference>
<feature type="region of interest" description="Disordered" evidence="7">
    <location>
        <begin position="185"/>
        <end position="238"/>
    </location>
</feature>
<dbReference type="GO" id="GO:0000981">
    <property type="term" value="F:DNA-binding transcription factor activity, RNA polymerase II-specific"/>
    <property type="evidence" value="ECO:0007669"/>
    <property type="project" value="InterPro"/>
</dbReference>
<keyword evidence="3" id="KW-0805">Transcription regulation</keyword>
<reference evidence="9 10" key="1">
    <citation type="submission" date="2015-01" db="EMBL/GenBank/DDBJ databases">
        <title>The Genome Sequence of Cladophialophora immunda CBS83496.</title>
        <authorList>
            <consortium name="The Broad Institute Genomics Platform"/>
            <person name="Cuomo C."/>
            <person name="de Hoog S."/>
            <person name="Gorbushina A."/>
            <person name="Stielow B."/>
            <person name="Teixiera M."/>
            <person name="Abouelleil A."/>
            <person name="Chapman S.B."/>
            <person name="Priest M."/>
            <person name="Young S.K."/>
            <person name="Wortman J."/>
            <person name="Nusbaum C."/>
            <person name="Birren B."/>
        </authorList>
    </citation>
    <scope>NUCLEOTIDE SEQUENCE [LARGE SCALE GENOMIC DNA]</scope>
    <source>
        <strain evidence="9 10">CBS 83496</strain>
    </source>
</reference>
<dbReference type="CDD" id="cd12148">
    <property type="entry name" value="fungal_TF_MHR"/>
    <property type="match status" value="1"/>
</dbReference>
<keyword evidence="5" id="KW-0804">Transcription</keyword>
<proteinExistence type="predicted"/>
<feature type="region of interest" description="Disordered" evidence="7">
    <location>
        <begin position="665"/>
        <end position="696"/>
    </location>
</feature>
<feature type="domain" description="Zn(2)-C6 fungal-type" evidence="8">
    <location>
        <begin position="56"/>
        <end position="85"/>
    </location>
</feature>
<keyword evidence="4" id="KW-0238">DNA-binding</keyword>
<evidence type="ECO:0000256" key="4">
    <source>
        <dbReference type="ARBA" id="ARBA00023125"/>
    </source>
</evidence>
<gene>
    <name evidence="9" type="ORF">PV07_04898</name>
</gene>
<evidence type="ECO:0000313" key="10">
    <source>
        <dbReference type="Proteomes" id="UP000054466"/>
    </source>
</evidence>
<organism evidence="9 10">
    <name type="scientific">Cladophialophora immunda</name>
    <dbReference type="NCBI Taxonomy" id="569365"/>
    <lineage>
        <taxon>Eukaryota</taxon>
        <taxon>Fungi</taxon>
        <taxon>Dikarya</taxon>
        <taxon>Ascomycota</taxon>
        <taxon>Pezizomycotina</taxon>
        <taxon>Eurotiomycetes</taxon>
        <taxon>Chaetothyriomycetidae</taxon>
        <taxon>Chaetothyriales</taxon>
        <taxon>Herpotrichiellaceae</taxon>
        <taxon>Cladophialophora</taxon>
    </lineage>
</organism>
<dbReference type="GO" id="GO:0003677">
    <property type="term" value="F:DNA binding"/>
    <property type="evidence" value="ECO:0007669"/>
    <property type="project" value="UniProtKB-KW"/>
</dbReference>
<dbReference type="Pfam" id="PF04082">
    <property type="entry name" value="Fungal_trans"/>
    <property type="match status" value="1"/>
</dbReference>
<dbReference type="PANTHER" id="PTHR31001:SF50">
    <property type="entry name" value="ZN(II)2CYS6 TRANSCRIPTION FACTOR (EUROFUNG)"/>
    <property type="match status" value="1"/>
</dbReference>
<dbReference type="InterPro" id="IPR036864">
    <property type="entry name" value="Zn2-C6_fun-type_DNA-bd_sf"/>
</dbReference>
<protein>
    <recommendedName>
        <fullName evidence="8">Zn(2)-C6 fungal-type domain-containing protein</fullName>
    </recommendedName>
</protein>
<feature type="compositionally biased region" description="Basic and acidic residues" evidence="7">
    <location>
        <begin position="222"/>
        <end position="234"/>
    </location>
</feature>
<dbReference type="Pfam" id="PF00172">
    <property type="entry name" value="Zn_clus"/>
    <property type="match status" value="1"/>
</dbReference>
<dbReference type="InterPro" id="IPR001138">
    <property type="entry name" value="Zn2Cys6_DnaBD"/>
</dbReference>
<evidence type="ECO:0000313" key="9">
    <source>
        <dbReference type="EMBL" id="KIW29052.1"/>
    </source>
</evidence>
<keyword evidence="2" id="KW-0479">Metal-binding</keyword>
<feature type="compositionally biased region" description="Polar residues" evidence="7">
    <location>
        <begin position="674"/>
        <end position="685"/>
    </location>
</feature>
<dbReference type="CDD" id="cd00067">
    <property type="entry name" value="GAL4"/>
    <property type="match status" value="1"/>
</dbReference>
<keyword evidence="6" id="KW-0539">Nucleus</keyword>
<dbReference type="RefSeq" id="XP_016249268.1">
    <property type="nucleotide sequence ID" value="XM_016391749.1"/>
</dbReference>
<keyword evidence="10" id="KW-1185">Reference proteome</keyword>
<dbReference type="GO" id="GO:0008270">
    <property type="term" value="F:zinc ion binding"/>
    <property type="evidence" value="ECO:0007669"/>
    <property type="project" value="InterPro"/>
</dbReference>
<feature type="region of interest" description="Disordered" evidence="7">
    <location>
        <begin position="94"/>
        <end position="135"/>
    </location>
</feature>
<dbReference type="SUPFAM" id="SSF57701">
    <property type="entry name" value="Zn2/Cys6 DNA-binding domain"/>
    <property type="match status" value="1"/>
</dbReference>
<dbReference type="SMART" id="SM00066">
    <property type="entry name" value="GAL4"/>
    <property type="match status" value="1"/>
</dbReference>
<dbReference type="GO" id="GO:0005634">
    <property type="term" value="C:nucleus"/>
    <property type="evidence" value="ECO:0007669"/>
    <property type="project" value="UniProtKB-SubCell"/>
</dbReference>